<dbReference type="CDD" id="cd01392">
    <property type="entry name" value="HTH_LacI"/>
    <property type="match status" value="1"/>
</dbReference>
<dbReference type="InterPro" id="IPR010982">
    <property type="entry name" value="Lambda_DNA-bd_dom_sf"/>
</dbReference>
<sequence length="327" mass="36984">MGVTTKDLAKICGVSRATITRALHGTGSIKPETKQMILETAEKMGYQPDLLARSLVKGVSMTIGVIVVDLKNQYFSKMINAMEKKMIENKYLLNITLHENDHEIEKMLIRTLVGHRVDGLIISPSGYDQAFWKYLNELPVPSVVIGHKPEAEITTVGIDEKKATRSAVNFIYERGYKHIVFVVPPLKRADSKDNMGHHQRLEGYCNAVKELQLEQRIIYGEQYLEKIIQYMKKTKERPAFLCSGDVFAIEAYGALRKSGYLEKRDFGIMGFDHMDIPFGALSKLSTVDNHIEEIGEQAAEQLLGMIRGERGVRHLEIPYKIIEGETV</sequence>
<organism evidence="5 6">
    <name type="scientific">Candidatus Blautia avicola</name>
    <dbReference type="NCBI Taxonomy" id="2838483"/>
    <lineage>
        <taxon>Bacteria</taxon>
        <taxon>Bacillati</taxon>
        <taxon>Bacillota</taxon>
        <taxon>Clostridia</taxon>
        <taxon>Lachnospirales</taxon>
        <taxon>Lachnospiraceae</taxon>
        <taxon>Blautia</taxon>
    </lineage>
</organism>
<dbReference type="InterPro" id="IPR046335">
    <property type="entry name" value="LacI/GalR-like_sensor"/>
</dbReference>
<dbReference type="SUPFAM" id="SSF53822">
    <property type="entry name" value="Periplasmic binding protein-like I"/>
    <property type="match status" value="1"/>
</dbReference>
<protein>
    <submittedName>
        <fullName evidence="5">LacI family transcriptional regulator</fullName>
    </submittedName>
</protein>
<reference evidence="5" key="1">
    <citation type="journal article" date="2021" name="PeerJ">
        <title>Extensive microbial diversity within the chicken gut microbiome revealed by metagenomics and culture.</title>
        <authorList>
            <person name="Gilroy R."/>
            <person name="Ravi A."/>
            <person name="Getino M."/>
            <person name="Pursley I."/>
            <person name="Horton D.L."/>
            <person name="Alikhan N.F."/>
            <person name="Baker D."/>
            <person name="Gharbi K."/>
            <person name="Hall N."/>
            <person name="Watson M."/>
            <person name="Adriaenssens E.M."/>
            <person name="Foster-Nyarko E."/>
            <person name="Jarju S."/>
            <person name="Secka A."/>
            <person name="Antonio M."/>
            <person name="Oren A."/>
            <person name="Chaudhuri R.R."/>
            <person name="La Ragione R."/>
            <person name="Hildebrand F."/>
            <person name="Pallen M.J."/>
        </authorList>
    </citation>
    <scope>NUCLEOTIDE SEQUENCE</scope>
    <source>
        <strain evidence="5">ChiBcec6-4105</strain>
    </source>
</reference>
<dbReference type="Pfam" id="PF13377">
    <property type="entry name" value="Peripla_BP_3"/>
    <property type="match status" value="1"/>
</dbReference>
<dbReference type="InterPro" id="IPR028082">
    <property type="entry name" value="Peripla_BP_I"/>
</dbReference>
<dbReference type="InterPro" id="IPR000843">
    <property type="entry name" value="HTH_LacI"/>
</dbReference>
<dbReference type="Gene3D" id="3.40.50.2300">
    <property type="match status" value="2"/>
</dbReference>
<dbReference type="CDD" id="cd06267">
    <property type="entry name" value="PBP1_LacI_sugar_binding-like"/>
    <property type="match status" value="1"/>
</dbReference>
<keyword evidence="1" id="KW-0805">Transcription regulation</keyword>
<dbReference type="Proteomes" id="UP000823892">
    <property type="component" value="Unassembled WGS sequence"/>
</dbReference>
<evidence type="ECO:0000256" key="3">
    <source>
        <dbReference type="ARBA" id="ARBA00023163"/>
    </source>
</evidence>
<dbReference type="GO" id="GO:0003700">
    <property type="term" value="F:DNA-binding transcription factor activity"/>
    <property type="evidence" value="ECO:0007669"/>
    <property type="project" value="TreeGrafter"/>
</dbReference>
<name>A0A9D2QTY4_9FIRM</name>
<dbReference type="PROSITE" id="PS50932">
    <property type="entry name" value="HTH_LACI_2"/>
    <property type="match status" value="1"/>
</dbReference>
<dbReference type="SUPFAM" id="SSF47413">
    <property type="entry name" value="lambda repressor-like DNA-binding domains"/>
    <property type="match status" value="1"/>
</dbReference>
<dbReference type="Gene3D" id="1.10.260.40">
    <property type="entry name" value="lambda repressor-like DNA-binding domains"/>
    <property type="match status" value="1"/>
</dbReference>
<dbReference type="SMART" id="SM00354">
    <property type="entry name" value="HTH_LACI"/>
    <property type="match status" value="1"/>
</dbReference>
<accession>A0A9D2QTY4</accession>
<dbReference type="AlphaFoldDB" id="A0A9D2QTY4"/>
<evidence type="ECO:0000313" key="6">
    <source>
        <dbReference type="Proteomes" id="UP000823892"/>
    </source>
</evidence>
<dbReference type="Pfam" id="PF00356">
    <property type="entry name" value="LacI"/>
    <property type="match status" value="1"/>
</dbReference>
<keyword evidence="3" id="KW-0804">Transcription</keyword>
<feature type="domain" description="HTH lacI-type" evidence="4">
    <location>
        <begin position="3"/>
        <end position="57"/>
    </location>
</feature>
<comment type="caution">
    <text evidence="5">The sequence shown here is derived from an EMBL/GenBank/DDBJ whole genome shotgun (WGS) entry which is preliminary data.</text>
</comment>
<dbReference type="GO" id="GO:0000976">
    <property type="term" value="F:transcription cis-regulatory region binding"/>
    <property type="evidence" value="ECO:0007669"/>
    <property type="project" value="TreeGrafter"/>
</dbReference>
<proteinExistence type="predicted"/>
<reference evidence="5" key="2">
    <citation type="submission" date="2021-04" db="EMBL/GenBank/DDBJ databases">
        <authorList>
            <person name="Gilroy R."/>
        </authorList>
    </citation>
    <scope>NUCLEOTIDE SEQUENCE</scope>
    <source>
        <strain evidence="5">ChiBcec6-4105</strain>
    </source>
</reference>
<keyword evidence="2" id="KW-0238">DNA-binding</keyword>
<gene>
    <name evidence="5" type="ORF">H9914_11170</name>
</gene>
<dbReference type="PANTHER" id="PTHR30146">
    <property type="entry name" value="LACI-RELATED TRANSCRIPTIONAL REPRESSOR"/>
    <property type="match status" value="1"/>
</dbReference>
<evidence type="ECO:0000256" key="1">
    <source>
        <dbReference type="ARBA" id="ARBA00023015"/>
    </source>
</evidence>
<evidence type="ECO:0000313" key="5">
    <source>
        <dbReference type="EMBL" id="HJD29535.1"/>
    </source>
</evidence>
<evidence type="ECO:0000259" key="4">
    <source>
        <dbReference type="PROSITE" id="PS50932"/>
    </source>
</evidence>
<dbReference type="EMBL" id="DWUY01000253">
    <property type="protein sequence ID" value="HJD29535.1"/>
    <property type="molecule type" value="Genomic_DNA"/>
</dbReference>
<dbReference type="PANTHER" id="PTHR30146:SF109">
    <property type="entry name" value="HTH-TYPE TRANSCRIPTIONAL REGULATOR GALS"/>
    <property type="match status" value="1"/>
</dbReference>
<evidence type="ECO:0000256" key="2">
    <source>
        <dbReference type="ARBA" id="ARBA00023125"/>
    </source>
</evidence>